<evidence type="ECO:0000313" key="1">
    <source>
        <dbReference type="EMBL" id="GLR65430.1"/>
    </source>
</evidence>
<proteinExistence type="predicted"/>
<comment type="caution">
    <text evidence="1">The sequence shown here is derived from an EMBL/GenBank/DDBJ whole genome shotgun (WGS) entry which is preliminary data.</text>
</comment>
<protein>
    <submittedName>
        <fullName evidence="1">Uncharacterized protein</fullName>
    </submittedName>
</protein>
<dbReference type="EMBL" id="BSOS01000004">
    <property type="protein sequence ID" value="GLR65430.1"/>
    <property type="molecule type" value="Genomic_DNA"/>
</dbReference>
<accession>A0ABQ6A2F2</accession>
<sequence length="159" mass="17639">MDYGRVEEDWSHKLLAPSPSADGATFRPAGISAQGARTAARQMRTALELLEARMQTIEAQRLCPLDLHALAPVPQKILALGPDHPESLAWLWANWGTTWPVRHVEEITDQESPGSSAEGQASLALRFVAADWTPWRIIAAVRERWPELEFSLAVLPLVE</sequence>
<dbReference type="Proteomes" id="UP001156641">
    <property type="component" value="Unassembled WGS sequence"/>
</dbReference>
<organism evidence="1 2">
    <name type="scientific">Acidocella aquatica</name>
    <dbReference type="NCBI Taxonomy" id="1922313"/>
    <lineage>
        <taxon>Bacteria</taxon>
        <taxon>Pseudomonadati</taxon>
        <taxon>Pseudomonadota</taxon>
        <taxon>Alphaproteobacteria</taxon>
        <taxon>Acetobacterales</taxon>
        <taxon>Acidocellaceae</taxon>
        <taxon>Acidocella</taxon>
    </lineage>
</organism>
<gene>
    <name evidence="1" type="ORF">GCM10010909_01080</name>
</gene>
<evidence type="ECO:0000313" key="2">
    <source>
        <dbReference type="Proteomes" id="UP001156641"/>
    </source>
</evidence>
<keyword evidence="2" id="KW-1185">Reference proteome</keyword>
<reference evidence="2" key="1">
    <citation type="journal article" date="2019" name="Int. J. Syst. Evol. Microbiol.">
        <title>The Global Catalogue of Microorganisms (GCM) 10K type strain sequencing project: providing services to taxonomists for standard genome sequencing and annotation.</title>
        <authorList>
            <consortium name="The Broad Institute Genomics Platform"/>
            <consortium name="The Broad Institute Genome Sequencing Center for Infectious Disease"/>
            <person name="Wu L."/>
            <person name="Ma J."/>
        </authorList>
    </citation>
    <scope>NUCLEOTIDE SEQUENCE [LARGE SCALE GENOMIC DNA]</scope>
    <source>
        <strain evidence="2">NBRC 112502</strain>
    </source>
</reference>
<name>A0ABQ6A2F2_9PROT</name>